<name>A0A7X9P2J8_9BACT</name>
<dbReference type="EC" id="2.7.13.3" evidence="2"/>
<dbReference type="PANTHER" id="PTHR43304:SF1">
    <property type="entry name" value="PAC DOMAIN-CONTAINING PROTEIN"/>
    <property type="match status" value="1"/>
</dbReference>
<keyword evidence="4" id="KW-0808">Transferase</keyword>
<dbReference type="Gene3D" id="1.10.287.130">
    <property type="match status" value="1"/>
</dbReference>
<dbReference type="PROSITE" id="PS50109">
    <property type="entry name" value="HIS_KIN"/>
    <property type="match status" value="1"/>
</dbReference>
<dbReference type="GO" id="GO:0000155">
    <property type="term" value="F:phosphorelay sensor kinase activity"/>
    <property type="evidence" value="ECO:0007669"/>
    <property type="project" value="InterPro"/>
</dbReference>
<dbReference type="EMBL" id="JABANE010000011">
    <property type="protein sequence ID" value="NME67484.1"/>
    <property type="molecule type" value="Genomic_DNA"/>
</dbReference>
<dbReference type="SUPFAM" id="SSF55785">
    <property type="entry name" value="PYP-like sensor domain (PAS domain)"/>
    <property type="match status" value="1"/>
</dbReference>
<protein>
    <recommendedName>
        <fullName evidence="2">histidine kinase</fullName>
        <ecNumber evidence="2">2.7.13.3</ecNumber>
    </recommendedName>
</protein>
<dbReference type="RefSeq" id="WP_169655821.1">
    <property type="nucleotide sequence ID" value="NZ_JABANE010000011.1"/>
</dbReference>
<evidence type="ECO:0000259" key="6">
    <source>
        <dbReference type="PROSITE" id="PS50109"/>
    </source>
</evidence>
<dbReference type="InterPro" id="IPR052162">
    <property type="entry name" value="Sensor_kinase/Photoreceptor"/>
</dbReference>
<dbReference type="InterPro" id="IPR035965">
    <property type="entry name" value="PAS-like_dom_sf"/>
</dbReference>
<dbReference type="PRINTS" id="PR00344">
    <property type="entry name" value="BCTRLSENSOR"/>
</dbReference>
<dbReference type="Pfam" id="PF02518">
    <property type="entry name" value="HATPase_c"/>
    <property type="match status" value="1"/>
</dbReference>
<comment type="catalytic activity">
    <reaction evidence="1">
        <text>ATP + protein L-histidine = ADP + protein N-phospho-L-histidine.</text>
        <dbReference type="EC" id="2.7.13.3"/>
    </reaction>
</comment>
<dbReference type="Pfam" id="PF13596">
    <property type="entry name" value="PAS_10"/>
    <property type="match status" value="1"/>
</dbReference>
<evidence type="ECO:0000256" key="1">
    <source>
        <dbReference type="ARBA" id="ARBA00000085"/>
    </source>
</evidence>
<dbReference type="SMART" id="SM00387">
    <property type="entry name" value="HATPase_c"/>
    <property type="match status" value="1"/>
</dbReference>
<evidence type="ECO:0000313" key="8">
    <source>
        <dbReference type="Proteomes" id="UP000576082"/>
    </source>
</evidence>
<evidence type="ECO:0000256" key="5">
    <source>
        <dbReference type="ARBA" id="ARBA00022777"/>
    </source>
</evidence>
<dbReference type="Gene3D" id="3.30.450.20">
    <property type="entry name" value="PAS domain"/>
    <property type="match status" value="1"/>
</dbReference>
<keyword evidence="3" id="KW-0597">Phosphoprotein</keyword>
<dbReference type="InterPro" id="IPR004358">
    <property type="entry name" value="Sig_transdc_His_kin-like_C"/>
</dbReference>
<reference evidence="7 8" key="1">
    <citation type="submission" date="2020-04" db="EMBL/GenBank/DDBJ databases">
        <title>Flammeovirga sp. SR4, a novel species isolated from seawater.</title>
        <authorList>
            <person name="Wang X."/>
        </authorList>
    </citation>
    <scope>NUCLEOTIDE SEQUENCE [LARGE SCALE GENOMIC DNA]</scope>
    <source>
        <strain evidence="7 8">ATCC 23126</strain>
    </source>
</reference>
<dbReference type="InterPro" id="IPR036890">
    <property type="entry name" value="HATPase_C_sf"/>
</dbReference>
<dbReference type="Proteomes" id="UP000576082">
    <property type="component" value="Unassembled WGS sequence"/>
</dbReference>
<dbReference type="AlphaFoldDB" id="A0A7X9P2J8"/>
<keyword evidence="5" id="KW-0418">Kinase</keyword>
<dbReference type="InterPro" id="IPR005467">
    <property type="entry name" value="His_kinase_dom"/>
</dbReference>
<gene>
    <name evidence="7" type="ORF">HHU12_05855</name>
</gene>
<dbReference type="Gene3D" id="3.30.565.10">
    <property type="entry name" value="Histidine kinase-like ATPase, C-terminal domain"/>
    <property type="match status" value="1"/>
</dbReference>
<dbReference type="SUPFAM" id="SSF47384">
    <property type="entry name" value="Homodimeric domain of signal transducing histidine kinase"/>
    <property type="match status" value="1"/>
</dbReference>
<accession>A0A7X9P2J8</accession>
<dbReference type="NCBIfam" id="TIGR00229">
    <property type="entry name" value="sensory_box"/>
    <property type="match status" value="1"/>
</dbReference>
<dbReference type="SUPFAM" id="SSF55874">
    <property type="entry name" value="ATPase domain of HSP90 chaperone/DNA topoisomerase II/histidine kinase"/>
    <property type="match status" value="1"/>
</dbReference>
<sequence length="363" mass="41750">MNNCIVNSKRIHREQKVSIKDLRTFAETIPTPVMMLDQSKRIVAYSKLWPSSFGIKDEIHGDLFTFHFSKLKLEEMIDKVLTTEEIEVLPAYEYQEQEKVRHFQIKVTPWENTENNIGGVMILLEDITVLKEKELALQEHNDELKQFAYITTHDVKSPITNINSFLHFLKEDKSITDPSSLQAIHWIEKSIDKANAKINDLVKVIEQREASVLMENIEMEPLIEDLKKSITVDELSLNDHLKVEFLGESYLKSSKKQLITILENLLTNGLRYRKNTNDLQLELRIDTTPETQTVISVKDNGVGIDLSVHMQRIFGMFKRANDVIEGNGLGLYLTKQACEQLKGKIDVTSQLGKGTTFFVYLPK</sequence>
<evidence type="ECO:0000256" key="3">
    <source>
        <dbReference type="ARBA" id="ARBA00022553"/>
    </source>
</evidence>
<organism evidence="7 8">
    <name type="scientific">Flammeovirga aprica JL-4</name>
    <dbReference type="NCBI Taxonomy" id="694437"/>
    <lineage>
        <taxon>Bacteria</taxon>
        <taxon>Pseudomonadati</taxon>
        <taxon>Bacteroidota</taxon>
        <taxon>Cytophagia</taxon>
        <taxon>Cytophagales</taxon>
        <taxon>Flammeovirgaceae</taxon>
        <taxon>Flammeovirga</taxon>
    </lineage>
</organism>
<evidence type="ECO:0000256" key="4">
    <source>
        <dbReference type="ARBA" id="ARBA00022679"/>
    </source>
</evidence>
<dbReference type="PANTHER" id="PTHR43304">
    <property type="entry name" value="PHYTOCHROME-LIKE PROTEIN CPH1"/>
    <property type="match status" value="1"/>
</dbReference>
<dbReference type="InterPro" id="IPR003661">
    <property type="entry name" value="HisK_dim/P_dom"/>
</dbReference>
<comment type="caution">
    <text evidence="7">The sequence shown here is derived from an EMBL/GenBank/DDBJ whole genome shotgun (WGS) entry which is preliminary data.</text>
</comment>
<dbReference type="InterPro" id="IPR003594">
    <property type="entry name" value="HATPase_dom"/>
</dbReference>
<evidence type="ECO:0000313" key="7">
    <source>
        <dbReference type="EMBL" id="NME67484.1"/>
    </source>
</evidence>
<proteinExistence type="predicted"/>
<dbReference type="InterPro" id="IPR036097">
    <property type="entry name" value="HisK_dim/P_sf"/>
</dbReference>
<dbReference type="CDD" id="cd00082">
    <property type="entry name" value="HisKA"/>
    <property type="match status" value="1"/>
</dbReference>
<feature type="domain" description="Histidine kinase" evidence="6">
    <location>
        <begin position="150"/>
        <end position="363"/>
    </location>
</feature>
<evidence type="ECO:0000256" key="2">
    <source>
        <dbReference type="ARBA" id="ARBA00012438"/>
    </source>
</evidence>
<keyword evidence="8" id="KW-1185">Reference proteome</keyword>
<dbReference type="InterPro" id="IPR000014">
    <property type="entry name" value="PAS"/>
</dbReference>